<name>A0A1Z4EIZ7_9MYCO</name>
<evidence type="ECO:0000256" key="3">
    <source>
        <dbReference type="PROSITE-ProRule" id="PRU10038"/>
    </source>
</evidence>
<evidence type="ECO:0000313" key="6">
    <source>
        <dbReference type="Proteomes" id="UP000217736"/>
    </source>
</evidence>
<dbReference type="Proteomes" id="UP000217736">
    <property type="component" value="Chromosome"/>
</dbReference>
<dbReference type="InterPro" id="IPR033140">
    <property type="entry name" value="Lipase_GDXG_put_SER_AS"/>
</dbReference>
<dbReference type="PANTHER" id="PTHR48081:SF8">
    <property type="entry name" value="ALPHA_BETA HYDROLASE FOLD-3 DOMAIN-CONTAINING PROTEIN-RELATED"/>
    <property type="match status" value="1"/>
</dbReference>
<keyword evidence="2" id="KW-0378">Hydrolase</keyword>
<dbReference type="InterPro" id="IPR050300">
    <property type="entry name" value="GDXG_lipolytic_enzyme"/>
</dbReference>
<dbReference type="SUPFAM" id="SSF53474">
    <property type="entry name" value="alpha/beta-Hydrolases"/>
    <property type="match status" value="1"/>
</dbReference>
<keyword evidence="6" id="KW-1185">Reference proteome</keyword>
<sequence>MSWQMHAIATYGGLIRRPRTYATPQSARAYLNRPKGAGEPPPQLVTSARYRLTRGVVNGFVCHTVQSANSEHISVGGPSVIYVHGGAYVNQIQRAHWKLVCAIADATRRPVHVPLYGLAPQHCAEEAIDFLGIVMGRAAQHGSVYLAGDSSGAGLALAATQSIISAGATPPLGLTLISPWLDIALTNPAIDTIAERDPWLAVPGLRECGQVWAGNLSAEDSRVSPIFGELHNLPLIDLYVGDRDIFVADCRRLRDGTGTGTGRMTYHEQPGAIHVYPLLPVPEAKPARHRLLSHIDAAVSTARNDDDRRDLH</sequence>
<dbReference type="Gene3D" id="3.40.50.1820">
    <property type="entry name" value="alpha/beta hydrolase"/>
    <property type="match status" value="1"/>
</dbReference>
<gene>
    <name evidence="5" type="ORF">MSG_02811</name>
</gene>
<dbReference type="OrthoDB" id="9803828at2"/>
<dbReference type="KEGG" id="mshg:MSG_02811"/>
<dbReference type="PROSITE" id="PS01174">
    <property type="entry name" value="LIPASE_GDXG_SER"/>
    <property type="match status" value="1"/>
</dbReference>
<comment type="similarity">
    <text evidence="1">Belongs to the 'GDXG' lipolytic enzyme family.</text>
</comment>
<evidence type="ECO:0000259" key="4">
    <source>
        <dbReference type="Pfam" id="PF07859"/>
    </source>
</evidence>
<dbReference type="InterPro" id="IPR029058">
    <property type="entry name" value="AB_hydrolase_fold"/>
</dbReference>
<accession>A0A1Z4EIZ7</accession>
<evidence type="ECO:0000256" key="2">
    <source>
        <dbReference type="ARBA" id="ARBA00022801"/>
    </source>
</evidence>
<proteinExistence type="inferred from homology"/>
<dbReference type="RefSeq" id="WP_096440446.1">
    <property type="nucleotide sequence ID" value="NZ_AP018164.1"/>
</dbReference>
<dbReference type="GO" id="GO:0016787">
    <property type="term" value="F:hydrolase activity"/>
    <property type="evidence" value="ECO:0007669"/>
    <property type="project" value="UniProtKB-KW"/>
</dbReference>
<evidence type="ECO:0000256" key="1">
    <source>
        <dbReference type="ARBA" id="ARBA00010515"/>
    </source>
</evidence>
<dbReference type="EMBL" id="AP018164">
    <property type="protein sequence ID" value="BAX92955.1"/>
    <property type="molecule type" value="Genomic_DNA"/>
</dbReference>
<protein>
    <submittedName>
        <fullName evidence="5">Esterase</fullName>
    </submittedName>
</protein>
<feature type="domain" description="Alpha/beta hydrolase fold-3" evidence="4">
    <location>
        <begin position="80"/>
        <end position="276"/>
    </location>
</feature>
<organism evidence="5 6">
    <name type="scientific">Mycobacterium shigaense</name>
    <dbReference type="NCBI Taxonomy" id="722731"/>
    <lineage>
        <taxon>Bacteria</taxon>
        <taxon>Bacillati</taxon>
        <taxon>Actinomycetota</taxon>
        <taxon>Actinomycetes</taxon>
        <taxon>Mycobacteriales</taxon>
        <taxon>Mycobacteriaceae</taxon>
        <taxon>Mycobacterium</taxon>
        <taxon>Mycobacterium simiae complex</taxon>
    </lineage>
</organism>
<dbReference type="AlphaFoldDB" id="A0A1Z4EIZ7"/>
<feature type="active site" evidence="3">
    <location>
        <position position="150"/>
    </location>
</feature>
<dbReference type="Pfam" id="PF07859">
    <property type="entry name" value="Abhydrolase_3"/>
    <property type="match status" value="1"/>
</dbReference>
<reference evidence="6" key="1">
    <citation type="submission" date="2017-06" db="EMBL/GenBank/DDBJ databases">
        <title>Complete Genome Sequence of Mycobacterium shigaense.</title>
        <authorList>
            <person name="Fukano H."/>
            <person name="Yoshida M."/>
            <person name="Kazumi Y."/>
            <person name="Ogura Y."/>
            <person name="Mitarai S."/>
            <person name="Hayashi T."/>
            <person name="Hoshino Y."/>
        </authorList>
    </citation>
    <scope>NUCLEOTIDE SEQUENCE [LARGE SCALE GENOMIC DNA]</scope>
    <source>
        <strain evidence="6">UN-152</strain>
    </source>
</reference>
<dbReference type="InterPro" id="IPR013094">
    <property type="entry name" value="AB_hydrolase_3"/>
</dbReference>
<evidence type="ECO:0000313" key="5">
    <source>
        <dbReference type="EMBL" id="BAX92955.1"/>
    </source>
</evidence>
<dbReference type="PANTHER" id="PTHR48081">
    <property type="entry name" value="AB HYDROLASE SUPERFAMILY PROTEIN C4A8.06C"/>
    <property type="match status" value="1"/>
</dbReference>